<organism evidence="3 4">
    <name type="scientific">Paenibacillus yanchengensis</name>
    <dbReference type="NCBI Taxonomy" id="2035833"/>
    <lineage>
        <taxon>Bacteria</taxon>
        <taxon>Bacillati</taxon>
        <taxon>Bacillota</taxon>
        <taxon>Bacilli</taxon>
        <taxon>Bacillales</taxon>
        <taxon>Paenibacillaceae</taxon>
        <taxon>Paenibacillus</taxon>
    </lineage>
</organism>
<keyword evidence="4" id="KW-1185">Reference proteome</keyword>
<accession>A0ABW4YG54</accession>
<comment type="caution">
    <text evidence="3">The sequence shown here is derived from an EMBL/GenBank/DDBJ whole genome shotgun (WGS) entry which is preliminary data.</text>
</comment>
<feature type="transmembrane region" description="Helical" evidence="1">
    <location>
        <begin position="82"/>
        <end position="103"/>
    </location>
</feature>
<protein>
    <submittedName>
        <fullName evidence="3">Phosphatase PAP2 family protein</fullName>
    </submittedName>
</protein>
<evidence type="ECO:0000313" key="4">
    <source>
        <dbReference type="Proteomes" id="UP001597362"/>
    </source>
</evidence>
<sequence>MLTFAKKNWHLLAVLTIALQGLIYLAIGQSIQGEPFYNYFWIDTKIPFITWFVIPYVIWMPILYLGFIYIGLKNKPLFWKTIITYNAAVMVCNVIFILFPTYVPRPEIINNDLLSYAVTLVYSNDEPLNCLPSVHVLTSYILLITMNRHKLLTFKWRIVFSVILWSIIFSTIFIKQHALIDLIAGIALGEVVYRAVHYYANRVQQRKHLDNAKVLSS</sequence>
<dbReference type="Pfam" id="PF01569">
    <property type="entry name" value="PAP2"/>
    <property type="match status" value="1"/>
</dbReference>
<dbReference type="InterPro" id="IPR000326">
    <property type="entry name" value="PAP2/HPO"/>
</dbReference>
<dbReference type="Proteomes" id="UP001597362">
    <property type="component" value="Unassembled WGS sequence"/>
</dbReference>
<feature type="transmembrane region" description="Helical" evidence="1">
    <location>
        <begin position="126"/>
        <end position="144"/>
    </location>
</feature>
<dbReference type="EMBL" id="JBHUHO010000008">
    <property type="protein sequence ID" value="MFD2114695.1"/>
    <property type="molecule type" value="Genomic_DNA"/>
</dbReference>
<dbReference type="RefSeq" id="WP_377769714.1">
    <property type="nucleotide sequence ID" value="NZ_JBHUHO010000008.1"/>
</dbReference>
<feature type="transmembrane region" description="Helical" evidence="1">
    <location>
        <begin position="180"/>
        <end position="200"/>
    </location>
</feature>
<proteinExistence type="predicted"/>
<feature type="transmembrane region" description="Helical" evidence="1">
    <location>
        <begin position="48"/>
        <end position="70"/>
    </location>
</feature>
<name>A0ABW4YG54_9BACL</name>
<reference evidence="4" key="1">
    <citation type="journal article" date="2019" name="Int. J. Syst. Evol. Microbiol.">
        <title>The Global Catalogue of Microorganisms (GCM) 10K type strain sequencing project: providing services to taxonomists for standard genome sequencing and annotation.</title>
        <authorList>
            <consortium name="The Broad Institute Genomics Platform"/>
            <consortium name="The Broad Institute Genome Sequencing Center for Infectious Disease"/>
            <person name="Wu L."/>
            <person name="Ma J."/>
        </authorList>
    </citation>
    <scope>NUCLEOTIDE SEQUENCE [LARGE SCALE GENOMIC DNA]</scope>
    <source>
        <strain evidence="4">GH52</strain>
    </source>
</reference>
<feature type="domain" description="Phosphatidic acid phosphatase type 2/haloperoxidase" evidence="2">
    <location>
        <begin position="88"/>
        <end position="202"/>
    </location>
</feature>
<keyword evidence="1" id="KW-1133">Transmembrane helix</keyword>
<keyword evidence="1" id="KW-0812">Transmembrane</keyword>
<feature type="transmembrane region" description="Helical" evidence="1">
    <location>
        <begin position="156"/>
        <end position="174"/>
    </location>
</feature>
<keyword evidence="1" id="KW-0472">Membrane</keyword>
<evidence type="ECO:0000256" key="1">
    <source>
        <dbReference type="SAM" id="Phobius"/>
    </source>
</evidence>
<evidence type="ECO:0000313" key="3">
    <source>
        <dbReference type="EMBL" id="MFD2114695.1"/>
    </source>
</evidence>
<dbReference type="SUPFAM" id="SSF48317">
    <property type="entry name" value="Acid phosphatase/Vanadium-dependent haloperoxidase"/>
    <property type="match status" value="1"/>
</dbReference>
<gene>
    <name evidence="3" type="ORF">ACFSJH_02890</name>
</gene>
<evidence type="ECO:0000259" key="2">
    <source>
        <dbReference type="Pfam" id="PF01569"/>
    </source>
</evidence>
<dbReference type="InterPro" id="IPR036938">
    <property type="entry name" value="PAP2/HPO_sf"/>
</dbReference>